<dbReference type="Pfam" id="PF00669">
    <property type="entry name" value="Flagellin_N"/>
    <property type="match status" value="1"/>
</dbReference>
<protein>
    <submittedName>
        <fullName evidence="2">Flagellar hook-associated protein FlgL</fullName>
    </submittedName>
</protein>
<dbReference type="InterPro" id="IPR001029">
    <property type="entry name" value="Flagellin_N"/>
</dbReference>
<dbReference type="EMBL" id="CP146256">
    <property type="protein sequence ID" value="XAH74885.1"/>
    <property type="molecule type" value="Genomic_DNA"/>
</dbReference>
<accession>A0ABZ3EZN2</accession>
<dbReference type="NCBIfam" id="TIGR02550">
    <property type="entry name" value="flagell_flgL"/>
    <property type="match status" value="1"/>
</dbReference>
<evidence type="ECO:0000313" key="3">
    <source>
        <dbReference type="Proteomes" id="UP001451571"/>
    </source>
</evidence>
<evidence type="ECO:0000313" key="2">
    <source>
        <dbReference type="EMBL" id="XAH74885.1"/>
    </source>
</evidence>
<keyword evidence="2" id="KW-0969">Cilium</keyword>
<gene>
    <name evidence="2" type="primary">flgL</name>
    <name evidence="2" type="ORF">V6984_03715</name>
</gene>
<dbReference type="PANTHER" id="PTHR42792:SF1">
    <property type="entry name" value="FLAGELLAR HOOK-ASSOCIATED PROTEIN 3"/>
    <property type="match status" value="1"/>
</dbReference>
<dbReference type="Proteomes" id="UP001451571">
    <property type="component" value="Chromosome"/>
</dbReference>
<feature type="domain" description="Flagellin N-terminal" evidence="1">
    <location>
        <begin position="5"/>
        <end position="141"/>
    </location>
</feature>
<evidence type="ECO:0000259" key="1">
    <source>
        <dbReference type="Pfam" id="PF00669"/>
    </source>
</evidence>
<keyword evidence="3" id="KW-1185">Reference proteome</keyword>
<dbReference type="InterPro" id="IPR001492">
    <property type="entry name" value="Flagellin"/>
</dbReference>
<organism evidence="2 3">
    <name type="scientific">Kineothrix sedimenti</name>
    <dbReference type="NCBI Taxonomy" id="3123317"/>
    <lineage>
        <taxon>Bacteria</taxon>
        <taxon>Bacillati</taxon>
        <taxon>Bacillota</taxon>
        <taxon>Clostridia</taxon>
        <taxon>Lachnospirales</taxon>
        <taxon>Lachnospiraceae</taxon>
        <taxon>Kineothrix</taxon>
    </lineage>
</organism>
<name>A0ABZ3EZN2_9FIRM</name>
<dbReference type="Gene3D" id="1.20.1330.10">
    <property type="entry name" value="f41 fragment of flagellin, N-terminal domain"/>
    <property type="match status" value="2"/>
</dbReference>
<dbReference type="RefSeq" id="WP_342758463.1">
    <property type="nucleotide sequence ID" value="NZ_CP146256.1"/>
</dbReference>
<dbReference type="InterPro" id="IPR013384">
    <property type="entry name" value="Flagell_FlgL"/>
</dbReference>
<dbReference type="PANTHER" id="PTHR42792">
    <property type="entry name" value="FLAGELLIN"/>
    <property type="match status" value="1"/>
</dbReference>
<keyword evidence="2" id="KW-0966">Cell projection</keyword>
<dbReference type="SUPFAM" id="SSF64518">
    <property type="entry name" value="Phase 1 flagellin"/>
    <property type="match status" value="1"/>
</dbReference>
<proteinExistence type="predicted"/>
<reference evidence="2 3" key="1">
    <citation type="submission" date="2024-02" db="EMBL/GenBank/DDBJ databases">
        <title>Bacterial strain from lacustrine sediment.</title>
        <authorList>
            <person name="Petit C."/>
            <person name="Fadhlaoui K."/>
        </authorList>
    </citation>
    <scope>NUCLEOTIDE SEQUENCE [LARGE SCALE GENOMIC DNA]</scope>
    <source>
        <strain evidence="2 3">IPX-CK</strain>
    </source>
</reference>
<sequence length="512" mass="57009">MRMTNKIMQNNSLYNINNNKVLQDKLSTQMSTQKKITRPSDDPVIAIRALRLRSDVSQIKQYYEKNAPDAESWLKVTADALNTTTSVIEDMLEQCTKGSNKDLGVEQLDIIVTQLKSLKSEFYATGNVDYAGRYVFAGYRTDTTLTYTENKTENFEITEQLDISALDTINYTSIGDLKGISSANYDPETDGAIADTTIKNNDIYRIRLSYDSLKDGVPSVTKYDAGTDAYVDVFPSVTTMSSTANPNPYDYIVQNPDAVVLVPETGELLIGADAYDDYITGAVDSGQEIRVTYEKDSWKDGDLRPQHYFACTYTDSATGKTIDYNEGYLTDEGASQIIQYDVGYNQKIRINTTADEVFTLDVDRNIDDLESALAALKEIGEAKTNLDNMLDGMTEGEAGYDELKATADAADKAYTYIRENIQKMFEGLITKVNGTLDNTSVAITDNGTRGSRLDLITNRLMTQKTTFQTLQSANEDVDITEVTIQLTSMNYSYQSALLATSKIMQNSLMNYI</sequence>
<keyword evidence="2" id="KW-0282">Flagellum</keyword>